<dbReference type="OrthoDB" id="5501731at2"/>
<evidence type="ECO:0000259" key="3">
    <source>
        <dbReference type="SMART" id="SM00244"/>
    </source>
</evidence>
<organism evidence="4 5">
    <name type="scientific">Fibrella aestuarina BUZ 2</name>
    <dbReference type="NCBI Taxonomy" id="1166018"/>
    <lineage>
        <taxon>Bacteria</taxon>
        <taxon>Pseudomonadati</taxon>
        <taxon>Bacteroidota</taxon>
        <taxon>Cytophagia</taxon>
        <taxon>Cytophagales</taxon>
        <taxon>Spirosomataceae</taxon>
        <taxon>Fibrella</taxon>
    </lineage>
</organism>
<dbReference type="EMBL" id="HE796683">
    <property type="protein sequence ID" value="CCH01392.1"/>
    <property type="molecule type" value="Genomic_DNA"/>
</dbReference>
<dbReference type="InterPro" id="IPR036013">
    <property type="entry name" value="Band_7/SPFH_dom_sf"/>
</dbReference>
<evidence type="ECO:0000313" key="4">
    <source>
        <dbReference type="EMBL" id="CCH01392.1"/>
    </source>
</evidence>
<dbReference type="InterPro" id="IPR043202">
    <property type="entry name" value="Band-7_stomatin-like"/>
</dbReference>
<dbReference type="InterPro" id="IPR001972">
    <property type="entry name" value="Stomatin_HflK_fam"/>
</dbReference>
<dbReference type="Proteomes" id="UP000011058">
    <property type="component" value="Chromosome"/>
</dbReference>
<dbReference type="STRING" id="1166018.FAES_3384"/>
<sequence>MKTVRILAHQIGLVFKHGGYKKRLSAGNHWVWSNETVYVYNQGEPFLNPPCDLSLLLAQPEVAAALDVVEVSDNEIALQYERIAGSSTGLFQTILRKGRWAFWKADQLAGGKQYTYIRADLSQLTIPAEIDLVSLLPQPLSPYVRTYTVEAHEQGVLFVDWQFERLLTPGTYHWWKNNTPVHVLKVDMRQQQLEVSGQEMLTKDKASLRLSFFVPYQVRDVLKALVDNKDYDKQLYVAVQLALREYIGGLTLDELLDRKNDLAPFVITATAAKAAALGIELRGGGVRDIILPGDMRDIMNQVLMAEKKAQANSIMRREETASTRSLLNTAKLMEDNEMLWKLKEMEYVEKIADKINSISVSNGGPIVDQLKQLFVK</sequence>
<evidence type="ECO:0000256" key="1">
    <source>
        <dbReference type="ARBA" id="ARBA00004167"/>
    </source>
</evidence>
<protein>
    <submittedName>
        <fullName evidence="4">Band 7 protein</fullName>
    </submittedName>
</protein>
<name>I0KB89_9BACT</name>
<comment type="similarity">
    <text evidence="2">Belongs to the band 7/mec-2 family.</text>
</comment>
<keyword evidence="5" id="KW-1185">Reference proteome</keyword>
<dbReference type="PRINTS" id="PR00721">
    <property type="entry name" value="STOMATIN"/>
</dbReference>
<dbReference type="SMART" id="SM00244">
    <property type="entry name" value="PHB"/>
    <property type="match status" value="1"/>
</dbReference>
<dbReference type="KEGG" id="fae:FAES_3384"/>
<feature type="domain" description="Band 7" evidence="3">
    <location>
        <begin position="144"/>
        <end position="303"/>
    </location>
</feature>
<evidence type="ECO:0000313" key="5">
    <source>
        <dbReference type="Proteomes" id="UP000011058"/>
    </source>
</evidence>
<dbReference type="HOGENOM" id="CLU_027197_1_1_10"/>
<dbReference type="AlphaFoldDB" id="I0KB89"/>
<comment type="subcellular location">
    <subcellularLocation>
        <location evidence="1">Membrane</location>
        <topology evidence="1">Single-pass membrane protein</topology>
    </subcellularLocation>
</comment>
<dbReference type="Pfam" id="PF01145">
    <property type="entry name" value="Band_7"/>
    <property type="match status" value="1"/>
</dbReference>
<dbReference type="RefSeq" id="WP_015332491.1">
    <property type="nucleotide sequence ID" value="NC_020054.1"/>
</dbReference>
<reference evidence="4 5" key="1">
    <citation type="journal article" date="2012" name="J. Bacteriol.">
        <title>Genome Sequence of Fibrella aestuarina BUZ 2T, a Filamentous Marine Bacterium.</title>
        <authorList>
            <person name="Filippini M."/>
            <person name="Qi W."/>
            <person name="Blom J."/>
            <person name="Goesmann A."/>
            <person name="Smits T.H."/>
            <person name="Bagheri H.C."/>
        </authorList>
    </citation>
    <scope>NUCLEOTIDE SEQUENCE [LARGE SCALE GENOMIC DNA]</scope>
    <source>
        <strain evidence="5">BUZ 2T</strain>
    </source>
</reference>
<gene>
    <name evidence="4" type="ORF">FAES_3384</name>
</gene>
<evidence type="ECO:0000256" key="2">
    <source>
        <dbReference type="ARBA" id="ARBA00008164"/>
    </source>
</evidence>
<dbReference type="CDD" id="cd13438">
    <property type="entry name" value="SPFH_eoslipins_u2"/>
    <property type="match status" value="1"/>
</dbReference>
<dbReference type="Gene3D" id="3.30.479.30">
    <property type="entry name" value="Band 7 domain"/>
    <property type="match status" value="1"/>
</dbReference>
<accession>I0KB89</accession>
<dbReference type="SUPFAM" id="SSF117892">
    <property type="entry name" value="Band 7/SPFH domain"/>
    <property type="match status" value="1"/>
</dbReference>
<proteinExistence type="inferred from homology"/>
<dbReference type="PANTHER" id="PTHR10264:SF83">
    <property type="entry name" value="BLL5629 PROTEIN"/>
    <property type="match status" value="1"/>
</dbReference>
<dbReference type="eggNOG" id="COG0330">
    <property type="taxonomic scope" value="Bacteria"/>
</dbReference>
<dbReference type="InterPro" id="IPR001107">
    <property type="entry name" value="Band_7"/>
</dbReference>
<dbReference type="GO" id="GO:0005886">
    <property type="term" value="C:plasma membrane"/>
    <property type="evidence" value="ECO:0007669"/>
    <property type="project" value="InterPro"/>
</dbReference>
<dbReference type="PANTHER" id="PTHR10264">
    <property type="entry name" value="BAND 7 PROTEIN-RELATED"/>
    <property type="match status" value="1"/>
</dbReference>